<dbReference type="InterPro" id="IPR029058">
    <property type="entry name" value="AB_hydrolase_fold"/>
</dbReference>
<evidence type="ECO:0000313" key="3">
    <source>
        <dbReference type="Proteomes" id="UP000177565"/>
    </source>
</evidence>
<dbReference type="SUPFAM" id="SSF53474">
    <property type="entry name" value="alpha/beta-Hydrolases"/>
    <property type="match status" value="1"/>
</dbReference>
<protein>
    <submittedName>
        <fullName evidence="2">Uncharacterized protein</fullName>
    </submittedName>
</protein>
<reference evidence="2 3" key="1">
    <citation type="journal article" date="2016" name="Nat. Commun.">
        <title>Thousands of microbial genomes shed light on interconnected biogeochemical processes in an aquifer system.</title>
        <authorList>
            <person name="Anantharaman K."/>
            <person name="Brown C.T."/>
            <person name="Hug L.A."/>
            <person name="Sharon I."/>
            <person name="Castelle C.J."/>
            <person name="Probst A.J."/>
            <person name="Thomas B.C."/>
            <person name="Singh A."/>
            <person name="Wilkins M.J."/>
            <person name="Karaoz U."/>
            <person name="Brodie E.L."/>
            <person name="Williams K.H."/>
            <person name="Hubbard S.S."/>
            <person name="Banfield J.F."/>
        </authorList>
    </citation>
    <scope>NUCLEOTIDE SEQUENCE [LARGE SCALE GENOMIC DNA]</scope>
</reference>
<feature type="chain" id="PRO_5009583701" evidence="1">
    <location>
        <begin position="26"/>
        <end position="715"/>
    </location>
</feature>
<evidence type="ECO:0000256" key="1">
    <source>
        <dbReference type="SAM" id="SignalP"/>
    </source>
</evidence>
<sequence length="715" mass="77765">MNTKPITYLALLFALLYMSKRTVYAQVVLDDFSVSDEFKYNFIPVANGADGWNVTSGQLRPNVATSPNHTITAAWLWNQGEKLFAVEDSVSIMLYPDWNHTAQVTGIGLFFAPDANSASGSHSAMVYNAGVGDNIFCVVTETGESCYYPWGVGPLLLTVKMTAQTGNSSSYLATLSGESLTRPFTLEFIADVSSLFFGPAAYNTTNSLAALDNLTFFSPWRQAIETQPSQPTYGTCPDREPGKDSLIVVTHGWNRRGLLDTSPPTDVPWVDSMVNEIKGNLTNRDLNNWQVYSYKWIEKAWTRNPENVLNNAKQEGTPLGNCIAAQRWAHVHLIGHSAGVGLIQTASEIIKSNSPSTTIHCTFLDAFVGTDYAGVTNYGKGAAWSDSYFTKDLLTGGETWPFTEGPLDHAYNVDVTYLDPNKPKVDGFISTSSGVSEPCRVTKTSHGWPIDFYSNTITGTVTSEYQGFGFPLSKEGGQWGYATNQYHIGNITPYPLGIPDAPCAEYLYASTPAVIGSVFFSAWPSQQSGLVQNNNTGITLTPQSPAWLATFITVTGTVNFISFDARFISTNGSEGLLSVYWDTNTIGSVDERAVQPGLQRYTFGFPRAVSNSLHVLGFRLDPFTNAPSSVIVTNVSLGLLGPSELFSLVVTTNTSDGLRVFHLTGQVGFNYSVEASTNLVDWATIAVLVNTNGIVRFVDSASTNTTARFYRAVAP</sequence>
<keyword evidence="1" id="KW-0732">Signal</keyword>
<accession>A0A1G2MS70</accession>
<dbReference type="AlphaFoldDB" id="A0A1G2MS70"/>
<feature type="signal peptide" evidence="1">
    <location>
        <begin position="1"/>
        <end position="25"/>
    </location>
</feature>
<dbReference type="Proteomes" id="UP000177565">
    <property type="component" value="Unassembled WGS sequence"/>
</dbReference>
<dbReference type="EMBL" id="MHRQ01000017">
    <property type="protein sequence ID" value="OHA26716.1"/>
    <property type="molecule type" value="Genomic_DNA"/>
</dbReference>
<name>A0A1G2MS70_9BACT</name>
<gene>
    <name evidence="2" type="ORF">A3C06_00165</name>
</gene>
<organism evidence="2 3">
    <name type="scientific">Candidatus Taylorbacteria bacterium RIFCSPHIGHO2_02_FULL_46_13</name>
    <dbReference type="NCBI Taxonomy" id="1802312"/>
    <lineage>
        <taxon>Bacteria</taxon>
        <taxon>Candidatus Tayloriibacteriota</taxon>
    </lineage>
</organism>
<dbReference type="Gene3D" id="3.40.50.1820">
    <property type="entry name" value="alpha/beta hydrolase"/>
    <property type="match status" value="1"/>
</dbReference>
<comment type="caution">
    <text evidence="2">The sequence shown here is derived from an EMBL/GenBank/DDBJ whole genome shotgun (WGS) entry which is preliminary data.</text>
</comment>
<evidence type="ECO:0000313" key="2">
    <source>
        <dbReference type="EMBL" id="OHA26716.1"/>
    </source>
</evidence>
<proteinExistence type="predicted"/>